<dbReference type="PANTHER" id="PTHR36844:SF1">
    <property type="entry name" value="PROTEASE PRSW"/>
    <property type="match status" value="1"/>
</dbReference>
<keyword evidence="4" id="KW-1003">Cell membrane</keyword>
<dbReference type="GO" id="GO:0006508">
    <property type="term" value="P:proteolysis"/>
    <property type="evidence" value="ECO:0007669"/>
    <property type="project" value="UniProtKB-KW"/>
</dbReference>
<dbReference type="PANTHER" id="PTHR36844">
    <property type="entry name" value="PROTEASE PRSW"/>
    <property type="match status" value="1"/>
</dbReference>
<feature type="region of interest" description="Disordered" evidence="10">
    <location>
        <begin position="223"/>
        <end position="246"/>
    </location>
</feature>
<evidence type="ECO:0000256" key="2">
    <source>
        <dbReference type="ARBA" id="ARBA00009165"/>
    </source>
</evidence>
<evidence type="ECO:0000256" key="5">
    <source>
        <dbReference type="ARBA" id="ARBA00022670"/>
    </source>
</evidence>
<comment type="subcellular location">
    <subcellularLocation>
        <location evidence="1">Cell membrane</location>
        <topology evidence="1">Multi-pass membrane protein</topology>
    </subcellularLocation>
</comment>
<evidence type="ECO:0000256" key="7">
    <source>
        <dbReference type="ARBA" id="ARBA00022801"/>
    </source>
</evidence>
<dbReference type="RefSeq" id="WP_339095464.1">
    <property type="nucleotide sequence ID" value="NZ_CP149782.1"/>
</dbReference>
<evidence type="ECO:0000256" key="3">
    <source>
        <dbReference type="ARBA" id="ARBA00018997"/>
    </source>
</evidence>
<dbReference type="GO" id="GO:0008233">
    <property type="term" value="F:peptidase activity"/>
    <property type="evidence" value="ECO:0007669"/>
    <property type="project" value="UniProtKB-KW"/>
</dbReference>
<name>A0AAU6Q1U0_9DEIO</name>
<keyword evidence="9 11" id="KW-0472">Membrane</keyword>
<evidence type="ECO:0000256" key="10">
    <source>
        <dbReference type="SAM" id="MobiDB-lite"/>
    </source>
</evidence>
<dbReference type="PIRSF" id="PIRSF016933">
    <property type="entry name" value="PrsW"/>
    <property type="match status" value="1"/>
</dbReference>
<feature type="transmembrane region" description="Helical" evidence="11">
    <location>
        <begin position="185"/>
        <end position="206"/>
    </location>
</feature>
<keyword evidence="6 11" id="KW-0812">Transmembrane</keyword>
<evidence type="ECO:0000256" key="1">
    <source>
        <dbReference type="ARBA" id="ARBA00004651"/>
    </source>
</evidence>
<evidence type="ECO:0000256" key="11">
    <source>
        <dbReference type="SAM" id="Phobius"/>
    </source>
</evidence>
<organism evidence="12">
    <name type="scientific">Deinococcus sp. VB142</name>
    <dbReference type="NCBI Taxonomy" id="3112952"/>
    <lineage>
        <taxon>Bacteria</taxon>
        <taxon>Thermotogati</taxon>
        <taxon>Deinococcota</taxon>
        <taxon>Deinococci</taxon>
        <taxon>Deinococcales</taxon>
        <taxon>Deinococcaceae</taxon>
        <taxon>Deinococcus</taxon>
    </lineage>
</organism>
<dbReference type="GO" id="GO:0005886">
    <property type="term" value="C:plasma membrane"/>
    <property type="evidence" value="ECO:0007669"/>
    <property type="project" value="UniProtKB-SubCell"/>
</dbReference>
<dbReference type="AlphaFoldDB" id="A0AAU6Q1U0"/>
<comment type="similarity">
    <text evidence="2">Belongs to the protease PrsW family.</text>
</comment>
<gene>
    <name evidence="12" type="ORF">WDJ50_12700</name>
</gene>
<evidence type="ECO:0000256" key="6">
    <source>
        <dbReference type="ARBA" id="ARBA00022692"/>
    </source>
</evidence>
<keyword evidence="7 12" id="KW-0378">Hydrolase</keyword>
<sequence>MLLSLLISAAITLGWLWFFVRRDQHPEPFWLLARTFAWGMFAWLVAASFEASLGRLLSSPLPLSVLLVALLTAIFEESSKFAAAHTAVTESAFDEPMDGLVYAVTAALGFALVENVTYTLGFGTQAAAWHALLATLGHALFSAPQGYALGGHWNGRGHRWRRRGLALSIALHFVFNGVLTSGEGWALLLALIGVVGLMTALAWRYYLSYEAAARDLVLTGRPPTSHSPLPSLDRWRAGRSERGEQD</sequence>
<reference evidence="12" key="1">
    <citation type="submission" date="2024-03" db="EMBL/GenBank/DDBJ databases">
        <title>Deinococcus weizhi sp. nov., isolated from human skin.</title>
        <authorList>
            <person name="Wei Z."/>
            <person name="Tian F."/>
            <person name="Yang C."/>
            <person name="Xin L.T."/>
            <person name="Wen Z.J."/>
            <person name="Lan K.C."/>
            <person name="Yu L."/>
            <person name="Zhe W."/>
            <person name="Dan F.D."/>
            <person name="Jun W."/>
            <person name="Rui Z."/>
            <person name="Yong X.J."/>
            <person name="Ting Y."/>
            <person name="Wei X."/>
            <person name="Xu Z.G."/>
            <person name="Xin Z."/>
            <person name="Dong F.G."/>
            <person name="Ni X.M."/>
            <person name="Zheng M.G."/>
            <person name="Chun Y."/>
            <person name="Qian W.X."/>
        </authorList>
    </citation>
    <scope>NUCLEOTIDE SEQUENCE</scope>
    <source>
        <strain evidence="12">VB142</strain>
    </source>
</reference>
<dbReference type="EMBL" id="CP149782">
    <property type="protein sequence ID" value="WYF44243.1"/>
    <property type="molecule type" value="Genomic_DNA"/>
</dbReference>
<dbReference type="InterPro" id="IPR026898">
    <property type="entry name" value="PrsW"/>
</dbReference>
<evidence type="ECO:0000313" key="12">
    <source>
        <dbReference type="EMBL" id="WYF44243.1"/>
    </source>
</evidence>
<dbReference type="InterPro" id="IPR023596">
    <property type="entry name" value="Peptidase_PrsW_arch/bac"/>
</dbReference>
<proteinExistence type="inferred from homology"/>
<feature type="compositionally biased region" description="Basic and acidic residues" evidence="10">
    <location>
        <begin position="233"/>
        <end position="246"/>
    </location>
</feature>
<feature type="transmembrane region" description="Helical" evidence="11">
    <location>
        <begin position="162"/>
        <end position="179"/>
    </location>
</feature>
<feature type="transmembrane region" description="Helical" evidence="11">
    <location>
        <begin position="56"/>
        <end position="75"/>
    </location>
</feature>
<evidence type="ECO:0000256" key="8">
    <source>
        <dbReference type="ARBA" id="ARBA00022989"/>
    </source>
</evidence>
<keyword evidence="8 11" id="KW-1133">Transmembrane helix</keyword>
<evidence type="ECO:0000256" key="4">
    <source>
        <dbReference type="ARBA" id="ARBA00022475"/>
    </source>
</evidence>
<evidence type="ECO:0000256" key="9">
    <source>
        <dbReference type="ARBA" id="ARBA00023136"/>
    </source>
</evidence>
<protein>
    <recommendedName>
        <fullName evidence="3">Protease PrsW</fullName>
    </recommendedName>
</protein>
<keyword evidence="5 12" id="KW-0645">Protease</keyword>
<accession>A0AAU6Q1U0</accession>
<feature type="transmembrane region" description="Helical" evidence="11">
    <location>
        <begin position="28"/>
        <end position="49"/>
    </location>
</feature>
<dbReference type="Pfam" id="PF13367">
    <property type="entry name" value="PrsW-protease"/>
    <property type="match status" value="1"/>
</dbReference>